<keyword evidence="4 6" id="KW-0472">Membrane</keyword>
<accession>A0A0C3Q159</accession>
<sequence length="450" mass="50344">MDAVLSNARLLTGQSVQLGSGTLISLLLITEAALLSQITVATLLLYVLFNAIRNHVRPPSRYGRQPWRFIRTSTDYYFFHLLFMDLIQGLGSVLHIRWIHLRTVEAESTYCSAQGFIKQLGSVGVALTTFVIAVHTFAVLFLRWKIPDTKWLPLGVIGLIWLFLILATSIPWATKDDYYYQTGYWCWINKRYGNLQYAFSGFLLYIPLFFRLRRTIMEYPEHRRQQMHIARQLLVYPIAYVIIITPISVVRKIQFTNTKKMEASGEIALGKPAVAPALVGFAGVFFSLSGFVDAILYVITRPSILHSFLSSFQSNGGPADAGAAPPAKNQHQANAPLATMPEVTINSGSGHELESREVGFPKKGRYGGYSDTEGSEDGHQQYKEPDYGLPTVTVMSENHLTPPSLRTRGTVVDYGSERPSYRRQEGTPSSAGTRYYSPHREGSSSTAAER</sequence>
<evidence type="ECO:0000256" key="3">
    <source>
        <dbReference type="ARBA" id="ARBA00022989"/>
    </source>
</evidence>
<feature type="transmembrane region" description="Helical" evidence="6">
    <location>
        <begin position="154"/>
        <end position="174"/>
    </location>
</feature>
<organism evidence="7 8">
    <name type="scientific">Tulasnella calospora MUT 4182</name>
    <dbReference type="NCBI Taxonomy" id="1051891"/>
    <lineage>
        <taxon>Eukaryota</taxon>
        <taxon>Fungi</taxon>
        <taxon>Dikarya</taxon>
        <taxon>Basidiomycota</taxon>
        <taxon>Agaricomycotina</taxon>
        <taxon>Agaricomycetes</taxon>
        <taxon>Cantharellales</taxon>
        <taxon>Tulasnellaceae</taxon>
        <taxon>Tulasnella</taxon>
    </lineage>
</organism>
<evidence type="ECO:0000256" key="1">
    <source>
        <dbReference type="ARBA" id="ARBA00004141"/>
    </source>
</evidence>
<dbReference type="STRING" id="1051891.A0A0C3Q159"/>
<reference evidence="8" key="2">
    <citation type="submission" date="2015-01" db="EMBL/GenBank/DDBJ databases">
        <title>Evolutionary Origins and Diversification of the Mycorrhizal Mutualists.</title>
        <authorList>
            <consortium name="DOE Joint Genome Institute"/>
            <consortium name="Mycorrhizal Genomics Consortium"/>
            <person name="Kohler A."/>
            <person name="Kuo A."/>
            <person name="Nagy L.G."/>
            <person name="Floudas D."/>
            <person name="Copeland A."/>
            <person name="Barry K.W."/>
            <person name="Cichocki N."/>
            <person name="Veneault-Fourrey C."/>
            <person name="LaButti K."/>
            <person name="Lindquist E.A."/>
            <person name="Lipzen A."/>
            <person name="Lundell T."/>
            <person name="Morin E."/>
            <person name="Murat C."/>
            <person name="Riley R."/>
            <person name="Ohm R."/>
            <person name="Sun H."/>
            <person name="Tunlid A."/>
            <person name="Henrissat B."/>
            <person name="Grigoriev I.V."/>
            <person name="Hibbett D.S."/>
            <person name="Martin F."/>
        </authorList>
    </citation>
    <scope>NUCLEOTIDE SEQUENCE [LARGE SCALE GENOMIC DNA]</scope>
    <source>
        <strain evidence="8">MUT 4182</strain>
    </source>
</reference>
<comment type="subcellular location">
    <subcellularLocation>
        <location evidence="1">Membrane</location>
        <topology evidence="1">Multi-pass membrane protein</topology>
    </subcellularLocation>
</comment>
<feature type="transmembrane region" description="Helical" evidence="6">
    <location>
        <begin position="120"/>
        <end position="142"/>
    </location>
</feature>
<dbReference type="HOGENOM" id="CLU_657548_0_0_1"/>
<feature type="compositionally biased region" description="Basic and acidic residues" evidence="5">
    <location>
        <begin position="415"/>
        <end position="425"/>
    </location>
</feature>
<keyword evidence="2 6" id="KW-0812">Transmembrane</keyword>
<feature type="compositionally biased region" description="Basic and acidic residues" evidence="5">
    <location>
        <begin position="376"/>
        <end position="386"/>
    </location>
</feature>
<dbReference type="GO" id="GO:0005886">
    <property type="term" value="C:plasma membrane"/>
    <property type="evidence" value="ECO:0007669"/>
    <property type="project" value="TreeGrafter"/>
</dbReference>
<evidence type="ECO:0000256" key="4">
    <source>
        <dbReference type="ARBA" id="ARBA00023136"/>
    </source>
</evidence>
<evidence type="ECO:0000313" key="7">
    <source>
        <dbReference type="EMBL" id="KIO21840.1"/>
    </source>
</evidence>
<proteinExistence type="predicted"/>
<keyword evidence="8" id="KW-1185">Reference proteome</keyword>
<feature type="transmembrane region" description="Helical" evidence="6">
    <location>
        <begin position="233"/>
        <end position="253"/>
    </location>
</feature>
<evidence type="ECO:0008006" key="9">
    <source>
        <dbReference type="Google" id="ProtNLM"/>
    </source>
</evidence>
<name>A0A0C3Q159_9AGAM</name>
<reference evidence="7 8" key="1">
    <citation type="submission" date="2014-04" db="EMBL/GenBank/DDBJ databases">
        <authorList>
            <consortium name="DOE Joint Genome Institute"/>
            <person name="Kuo A."/>
            <person name="Girlanda M."/>
            <person name="Perotto S."/>
            <person name="Kohler A."/>
            <person name="Nagy L.G."/>
            <person name="Floudas D."/>
            <person name="Copeland A."/>
            <person name="Barry K.W."/>
            <person name="Cichocki N."/>
            <person name="Veneault-Fourrey C."/>
            <person name="LaButti K."/>
            <person name="Lindquist E.A."/>
            <person name="Lipzen A."/>
            <person name="Lundell T."/>
            <person name="Morin E."/>
            <person name="Murat C."/>
            <person name="Sun H."/>
            <person name="Tunlid A."/>
            <person name="Henrissat B."/>
            <person name="Grigoriev I.V."/>
            <person name="Hibbett D.S."/>
            <person name="Martin F."/>
            <person name="Nordberg H.P."/>
            <person name="Cantor M.N."/>
            <person name="Hua S.X."/>
        </authorList>
    </citation>
    <scope>NUCLEOTIDE SEQUENCE [LARGE SCALE GENOMIC DNA]</scope>
    <source>
        <strain evidence="7 8">MUT 4182</strain>
    </source>
</reference>
<dbReference type="EMBL" id="KN823125">
    <property type="protein sequence ID" value="KIO21840.1"/>
    <property type="molecule type" value="Genomic_DNA"/>
</dbReference>
<feature type="transmembrane region" description="Helical" evidence="6">
    <location>
        <begin position="77"/>
        <end position="100"/>
    </location>
</feature>
<dbReference type="SUPFAM" id="SSF81321">
    <property type="entry name" value="Family A G protein-coupled receptor-like"/>
    <property type="match status" value="1"/>
</dbReference>
<feature type="compositionally biased region" description="Basic and acidic residues" evidence="5">
    <location>
        <begin position="438"/>
        <end position="450"/>
    </location>
</feature>
<feature type="transmembrane region" description="Helical" evidence="6">
    <location>
        <begin position="194"/>
        <end position="212"/>
    </location>
</feature>
<evidence type="ECO:0000256" key="5">
    <source>
        <dbReference type="SAM" id="MobiDB-lite"/>
    </source>
</evidence>
<feature type="transmembrane region" description="Helical" evidence="6">
    <location>
        <begin position="273"/>
        <end position="299"/>
    </location>
</feature>
<evidence type="ECO:0000256" key="2">
    <source>
        <dbReference type="ARBA" id="ARBA00022692"/>
    </source>
</evidence>
<feature type="region of interest" description="Disordered" evidence="5">
    <location>
        <begin position="342"/>
        <end position="450"/>
    </location>
</feature>
<gene>
    <name evidence="7" type="ORF">M407DRAFT_28552</name>
</gene>
<evidence type="ECO:0000313" key="8">
    <source>
        <dbReference type="Proteomes" id="UP000054248"/>
    </source>
</evidence>
<feature type="compositionally biased region" description="Basic and acidic residues" evidence="5">
    <location>
        <begin position="351"/>
        <end position="360"/>
    </location>
</feature>
<feature type="transmembrane region" description="Helical" evidence="6">
    <location>
        <begin position="23"/>
        <end position="49"/>
    </location>
</feature>
<evidence type="ECO:0000256" key="6">
    <source>
        <dbReference type="SAM" id="Phobius"/>
    </source>
</evidence>
<dbReference type="Proteomes" id="UP000054248">
    <property type="component" value="Unassembled WGS sequence"/>
</dbReference>
<dbReference type="PANTHER" id="PTHR23112">
    <property type="entry name" value="G PROTEIN-COUPLED RECEPTOR 157-RELATED"/>
    <property type="match status" value="1"/>
</dbReference>
<dbReference type="Gene3D" id="1.20.1070.10">
    <property type="entry name" value="Rhodopsin 7-helix transmembrane proteins"/>
    <property type="match status" value="1"/>
</dbReference>
<dbReference type="AlphaFoldDB" id="A0A0C3Q159"/>
<keyword evidence="3 6" id="KW-1133">Transmembrane helix</keyword>
<protein>
    <recommendedName>
        <fullName evidence="9">G-protein coupled receptors family 1 profile domain-containing protein</fullName>
    </recommendedName>
</protein>
<dbReference type="PANTHER" id="PTHR23112:SF37">
    <property type="entry name" value="G PROTEIN-COUPLED RECEPTOR GPR1"/>
    <property type="match status" value="1"/>
</dbReference>
<dbReference type="OrthoDB" id="100006at2759"/>
<dbReference type="GO" id="GO:0007189">
    <property type="term" value="P:adenylate cyclase-activating G protein-coupled receptor signaling pathway"/>
    <property type="evidence" value="ECO:0007669"/>
    <property type="project" value="TreeGrafter"/>
</dbReference>
<dbReference type="CDD" id="cd00637">
    <property type="entry name" value="7tm_classA_rhodopsin-like"/>
    <property type="match status" value="1"/>
</dbReference>
<dbReference type="GO" id="GO:0004930">
    <property type="term" value="F:G protein-coupled receptor activity"/>
    <property type="evidence" value="ECO:0007669"/>
    <property type="project" value="TreeGrafter"/>
</dbReference>